<dbReference type="Gene3D" id="3.30.300.30">
    <property type="match status" value="1"/>
</dbReference>
<dbReference type="InterPro" id="IPR020845">
    <property type="entry name" value="AMP-binding_CS"/>
</dbReference>
<dbReference type="InterPro" id="IPR000873">
    <property type="entry name" value="AMP-dep_synth/lig_dom"/>
</dbReference>
<reference evidence="10" key="2">
    <citation type="journal article" date="2023" name="Syst. Appl. Microbiol.">
        <title>Govania unica gen. nov., sp. nov., a rare biosphere bacterium that represents a novel family in the class Alphaproteobacteria.</title>
        <authorList>
            <person name="Vandamme P."/>
            <person name="Peeters C."/>
            <person name="Hettiarachchi A."/>
            <person name="Cnockaert M."/>
            <person name="Carlier A."/>
        </authorList>
    </citation>
    <scope>NUCLEOTIDE SEQUENCE</scope>
    <source>
        <strain evidence="10">LMG 31809</strain>
    </source>
</reference>
<evidence type="ECO:0000313" key="10">
    <source>
        <dbReference type="EMBL" id="MDA5192533.1"/>
    </source>
</evidence>
<dbReference type="GO" id="GO:0006631">
    <property type="term" value="P:fatty acid metabolic process"/>
    <property type="evidence" value="ECO:0007669"/>
    <property type="project" value="UniProtKB-KW"/>
</dbReference>
<dbReference type="PANTHER" id="PTHR43859">
    <property type="entry name" value="ACYL-ACTIVATING ENZYME"/>
    <property type="match status" value="1"/>
</dbReference>
<dbReference type="EMBL" id="JANWOI010000001">
    <property type="protein sequence ID" value="MDA5192533.1"/>
    <property type="molecule type" value="Genomic_DNA"/>
</dbReference>
<comment type="catalytic activity">
    <reaction evidence="5">
        <text>3-(methylsulfanyl)propanoate + ATP + CoA = 3-(methylsulfanyl)propanoyl-CoA + AMP + diphosphate</text>
        <dbReference type="Rhea" id="RHEA:43052"/>
        <dbReference type="ChEBI" id="CHEBI:30616"/>
        <dbReference type="ChEBI" id="CHEBI:33019"/>
        <dbReference type="ChEBI" id="CHEBI:49016"/>
        <dbReference type="ChEBI" id="CHEBI:57287"/>
        <dbReference type="ChEBI" id="CHEBI:82815"/>
        <dbReference type="ChEBI" id="CHEBI:456215"/>
        <dbReference type="EC" id="6.2.1.44"/>
    </reaction>
    <physiologicalReaction direction="left-to-right" evidence="5">
        <dbReference type="Rhea" id="RHEA:43053"/>
    </physiologicalReaction>
</comment>
<reference evidence="10" key="1">
    <citation type="submission" date="2022-08" db="EMBL/GenBank/DDBJ databases">
        <authorList>
            <person name="Vandamme P."/>
            <person name="Hettiarachchi A."/>
            <person name="Peeters C."/>
            <person name="Cnockaert M."/>
            <person name="Carlier A."/>
        </authorList>
    </citation>
    <scope>NUCLEOTIDE SEQUENCE</scope>
    <source>
        <strain evidence="10">LMG 31809</strain>
    </source>
</reference>
<dbReference type="Gene3D" id="3.40.50.12780">
    <property type="entry name" value="N-terminal domain of ligase-like"/>
    <property type="match status" value="1"/>
</dbReference>
<dbReference type="SUPFAM" id="SSF56801">
    <property type="entry name" value="Acetyl-CoA synthetase-like"/>
    <property type="match status" value="1"/>
</dbReference>
<evidence type="ECO:0000256" key="4">
    <source>
        <dbReference type="ARBA" id="ARBA00023098"/>
    </source>
</evidence>
<name>A0A9X3TVN5_9PROT</name>
<sequence>MTLLGLMQDRPLLIADLLHYAATYHGDREIVSRSVEGPITRQGYAEAEQRAKKLVKTLLRFGIKDSDRIATLAWSTARHFELFYAVSGMGAVLNTVNPRLFDEQIAYIINHAENRVLFFETSFLEIVERLAPRLPMVERYVVMTDRAHMPSSSSLELACYEDLLAAEDADYDWPLFDERKAASLCYTSGTTGHPKGVLYSHRSTVIHAMAAAQNGAFGISPSDAIMPIAPMYHANSWGLPYIAPMCGAKLVLPGPGMDAQSIQELIESEGVSFTCAVPTVFTTLFQYLEQTGKRIDSLKRAMIGGSAVPRAMADKLFHSYGVKVLQLWGMTELSPLGTIATPTPRVEELPAPLREDILSKQGRVQFGLEIKVLDADGHEVPRDGVTSGELWVRGPWVASGYFRHDQPVLDADGWFPTGDVVAIDEFGYIRITDRAKDVIKSGGEWISSIDLENLAVGHPAVKMAAVVGVFHPKWEERPLMVVVPKDGATVTEREILDYLSDKVAKWWLPDAVVITDDMPLTATGKYRKTELRDRYRDYLTTHKASAGA</sequence>
<protein>
    <recommendedName>
        <fullName evidence="7">3-methylmercaptopropionyl-CoA ligase</fullName>
        <ecNumber evidence="6">6.2.1.44</ecNumber>
    </recommendedName>
</protein>
<dbReference type="PROSITE" id="PS00455">
    <property type="entry name" value="AMP_BINDING"/>
    <property type="match status" value="1"/>
</dbReference>
<feature type="domain" description="AMP-dependent synthetase/ligase" evidence="8">
    <location>
        <begin position="21"/>
        <end position="402"/>
    </location>
</feature>
<keyword evidence="4" id="KW-0443">Lipid metabolism</keyword>
<dbReference type="CDD" id="cd12119">
    <property type="entry name" value="ttLC_FACS_AlkK_like"/>
    <property type="match status" value="1"/>
</dbReference>
<evidence type="ECO:0000256" key="7">
    <source>
        <dbReference type="ARBA" id="ARBA00067668"/>
    </source>
</evidence>
<dbReference type="GO" id="GO:0016874">
    <property type="term" value="F:ligase activity"/>
    <property type="evidence" value="ECO:0007669"/>
    <property type="project" value="UniProtKB-KW"/>
</dbReference>
<evidence type="ECO:0000256" key="5">
    <source>
        <dbReference type="ARBA" id="ARBA00051915"/>
    </source>
</evidence>
<feature type="domain" description="AMP-binding enzyme C-terminal" evidence="9">
    <location>
        <begin position="451"/>
        <end position="525"/>
    </location>
</feature>
<proteinExistence type="inferred from homology"/>
<dbReference type="Pfam" id="PF13193">
    <property type="entry name" value="AMP-binding_C"/>
    <property type="match status" value="1"/>
</dbReference>
<dbReference type="InterPro" id="IPR025110">
    <property type="entry name" value="AMP-bd_C"/>
</dbReference>
<evidence type="ECO:0000256" key="2">
    <source>
        <dbReference type="ARBA" id="ARBA00022598"/>
    </source>
</evidence>
<dbReference type="NCBIfam" id="NF004837">
    <property type="entry name" value="PRK06187.1"/>
    <property type="match status" value="1"/>
</dbReference>
<dbReference type="InterPro" id="IPR045851">
    <property type="entry name" value="AMP-bd_C_sf"/>
</dbReference>
<evidence type="ECO:0000259" key="9">
    <source>
        <dbReference type="Pfam" id="PF13193"/>
    </source>
</evidence>
<evidence type="ECO:0000256" key="3">
    <source>
        <dbReference type="ARBA" id="ARBA00022832"/>
    </source>
</evidence>
<dbReference type="AlphaFoldDB" id="A0A9X3TVN5"/>
<dbReference type="EC" id="6.2.1.44" evidence="6"/>
<accession>A0A9X3TVN5</accession>
<dbReference type="InterPro" id="IPR042099">
    <property type="entry name" value="ANL_N_sf"/>
</dbReference>
<keyword evidence="11" id="KW-1185">Reference proteome</keyword>
<evidence type="ECO:0000256" key="6">
    <source>
        <dbReference type="ARBA" id="ARBA00066616"/>
    </source>
</evidence>
<keyword evidence="3" id="KW-0276">Fatty acid metabolism</keyword>
<comment type="caution">
    <text evidence="10">The sequence shown here is derived from an EMBL/GenBank/DDBJ whole genome shotgun (WGS) entry which is preliminary data.</text>
</comment>
<comment type="similarity">
    <text evidence="1">Belongs to the ATP-dependent AMP-binding enzyme family.</text>
</comment>
<evidence type="ECO:0000256" key="1">
    <source>
        <dbReference type="ARBA" id="ARBA00006432"/>
    </source>
</evidence>
<evidence type="ECO:0000259" key="8">
    <source>
        <dbReference type="Pfam" id="PF00501"/>
    </source>
</evidence>
<dbReference type="PANTHER" id="PTHR43859:SF4">
    <property type="entry name" value="BUTANOATE--COA LIGASE AAE1-RELATED"/>
    <property type="match status" value="1"/>
</dbReference>
<organism evidence="10 11">
    <name type="scientific">Govanella unica</name>
    <dbReference type="NCBI Taxonomy" id="2975056"/>
    <lineage>
        <taxon>Bacteria</taxon>
        <taxon>Pseudomonadati</taxon>
        <taxon>Pseudomonadota</taxon>
        <taxon>Alphaproteobacteria</taxon>
        <taxon>Emcibacterales</taxon>
        <taxon>Govanellaceae</taxon>
        <taxon>Govanella</taxon>
    </lineage>
</organism>
<evidence type="ECO:0000313" key="11">
    <source>
        <dbReference type="Proteomes" id="UP001141619"/>
    </source>
</evidence>
<dbReference type="Proteomes" id="UP001141619">
    <property type="component" value="Unassembled WGS sequence"/>
</dbReference>
<dbReference type="Pfam" id="PF00501">
    <property type="entry name" value="AMP-binding"/>
    <property type="match status" value="1"/>
</dbReference>
<gene>
    <name evidence="10" type="ORF">NYP16_00985</name>
</gene>
<keyword evidence="2 10" id="KW-0436">Ligase</keyword>
<dbReference type="RefSeq" id="WP_274942238.1">
    <property type="nucleotide sequence ID" value="NZ_JANWOI010000001.1"/>
</dbReference>
<dbReference type="FunFam" id="3.30.300.30:FF:000008">
    <property type="entry name" value="2,3-dihydroxybenzoate-AMP ligase"/>
    <property type="match status" value="1"/>
</dbReference>